<sequence>MPEMKHWREDPDEELARLIPTNKLTDFWTTNIHTVVEPGETAVLIKDGSIQEVLTQQRISNLAGGFGNWLSKKMAMDEKFDILMVDNKPFRIEIGVEGMSMDDVAQTGTAKLMLRLDHENSNRIIGVLREKAIKVKKGFFRKRT</sequence>
<proteinExistence type="predicted"/>
<reference evidence="1" key="1">
    <citation type="submission" date="2018-05" db="EMBL/GenBank/DDBJ databases">
        <authorList>
            <person name="Lanie J.A."/>
            <person name="Ng W.-L."/>
            <person name="Kazmierczak K.M."/>
            <person name="Andrzejewski T.M."/>
            <person name="Davidsen T.M."/>
            <person name="Wayne K.J."/>
            <person name="Tettelin H."/>
            <person name="Glass J.I."/>
            <person name="Rusch D."/>
            <person name="Podicherti R."/>
            <person name="Tsui H.-C.T."/>
            <person name="Winkler M.E."/>
        </authorList>
    </citation>
    <scope>NUCLEOTIDE SEQUENCE</scope>
</reference>
<organism evidence="1">
    <name type="scientific">marine metagenome</name>
    <dbReference type="NCBI Taxonomy" id="408172"/>
    <lineage>
        <taxon>unclassified sequences</taxon>
        <taxon>metagenomes</taxon>
        <taxon>ecological metagenomes</taxon>
    </lineage>
</organism>
<gene>
    <name evidence="1" type="ORF">METZ01_LOCUS515738</name>
</gene>
<dbReference type="AlphaFoldDB" id="A0A383F1Z9"/>
<dbReference type="EMBL" id="UINC01230661">
    <property type="protein sequence ID" value="SVE62884.1"/>
    <property type="molecule type" value="Genomic_DNA"/>
</dbReference>
<accession>A0A383F1Z9</accession>
<feature type="non-terminal residue" evidence="1">
    <location>
        <position position="144"/>
    </location>
</feature>
<evidence type="ECO:0000313" key="1">
    <source>
        <dbReference type="EMBL" id="SVE62884.1"/>
    </source>
</evidence>
<protein>
    <submittedName>
        <fullName evidence="1">Uncharacterized protein</fullName>
    </submittedName>
</protein>
<name>A0A383F1Z9_9ZZZZ</name>